<proteinExistence type="predicted"/>
<evidence type="ECO:0000313" key="2">
    <source>
        <dbReference type="Proteomes" id="UP000219020"/>
    </source>
</evidence>
<sequence length="38" mass="4439">MLLYGIEKECDASPFAADLVGEDLSERFHEKLDFLSWY</sequence>
<reference evidence="2" key="1">
    <citation type="submission" date="2017-04" db="EMBL/GenBank/DDBJ databases">
        <title>Genome evolution of the luminous symbionts of deep sea anglerfish.</title>
        <authorList>
            <person name="Hendry T.A."/>
        </authorList>
    </citation>
    <scope>NUCLEOTIDE SEQUENCE [LARGE SCALE GENOMIC DNA]</scope>
</reference>
<organism evidence="1 2">
    <name type="scientific">Candidatus Enterovibrio escicola</name>
    <dbReference type="NCBI Taxonomy" id="1927127"/>
    <lineage>
        <taxon>Bacteria</taxon>
        <taxon>Pseudomonadati</taxon>
        <taxon>Pseudomonadota</taxon>
        <taxon>Gammaproteobacteria</taxon>
        <taxon>Vibrionales</taxon>
        <taxon>Vibrionaceae</taxon>
        <taxon>Enterovibrio</taxon>
    </lineage>
</organism>
<gene>
    <name evidence="1" type="ORF">BTN49_1998</name>
</gene>
<protein>
    <submittedName>
        <fullName evidence="1">Uncharacterized protein</fullName>
    </submittedName>
</protein>
<dbReference type="EMBL" id="NBYY01000022">
    <property type="protein sequence ID" value="PCS22269.1"/>
    <property type="molecule type" value="Genomic_DNA"/>
</dbReference>
<name>A0A2A5T278_9GAMM</name>
<keyword evidence="2" id="KW-1185">Reference proteome</keyword>
<comment type="caution">
    <text evidence="1">The sequence shown here is derived from an EMBL/GenBank/DDBJ whole genome shotgun (WGS) entry which is preliminary data.</text>
</comment>
<dbReference type="AlphaFoldDB" id="A0A2A5T278"/>
<accession>A0A2A5T278</accession>
<evidence type="ECO:0000313" key="1">
    <source>
        <dbReference type="EMBL" id="PCS22269.1"/>
    </source>
</evidence>
<dbReference type="Proteomes" id="UP000219020">
    <property type="component" value="Unassembled WGS sequence"/>
</dbReference>